<evidence type="ECO:0000256" key="8">
    <source>
        <dbReference type="ARBA" id="ARBA00048679"/>
    </source>
</evidence>
<dbReference type="PANTHER" id="PTHR48005:SF16">
    <property type="entry name" value="MDIS1-INTERACTING RECEPTOR LIKE KINASE 2-LIKE ISOFORM X1"/>
    <property type="match status" value="1"/>
</dbReference>
<keyword evidence="12" id="KW-1185">Reference proteome</keyword>
<dbReference type="InterPro" id="IPR051420">
    <property type="entry name" value="Ser_Thr_Kinases_DiverseReg"/>
</dbReference>
<comment type="caution">
    <text evidence="11">The sequence shown here is derived from an EMBL/GenBank/DDBJ whole genome shotgun (WGS) entry which is preliminary data.</text>
</comment>
<dbReference type="EMBL" id="MLFT02000498">
    <property type="protein sequence ID" value="PHT27215.1"/>
    <property type="molecule type" value="Genomic_DNA"/>
</dbReference>
<keyword evidence="4" id="KW-0547">Nucleotide-binding</keyword>
<evidence type="ECO:0000313" key="12">
    <source>
        <dbReference type="Proteomes" id="UP000224567"/>
    </source>
</evidence>
<dbReference type="InterPro" id="IPR000719">
    <property type="entry name" value="Prot_kinase_dom"/>
</dbReference>
<name>A0A2G2V2L6_CAPBA</name>
<dbReference type="EC" id="2.7.11.1" evidence="1"/>
<keyword evidence="3" id="KW-0808">Transferase</keyword>
<evidence type="ECO:0000256" key="1">
    <source>
        <dbReference type="ARBA" id="ARBA00012513"/>
    </source>
</evidence>
<dbReference type="InterPro" id="IPR011009">
    <property type="entry name" value="Kinase-like_dom_sf"/>
</dbReference>
<evidence type="ECO:0000256" key="2">
    <source>
        <dbReference type="ARBA" id="ARBA00022527"/>
    </source>
</evidence>
<keyword evidence="2" id="KW-0723">Serine/threonine-protein kinase</keyword>
<evidence type="ECO:0000259" key="10">
    <source>
        <dbReference type="PROSITE" id="PS50011"/>
    </source>
</evidence>
<dbReference type="Proteomes" id="UP000224567">
    <property type="component" value="Unassembled WGS sequence"/>
</dbReference>
<evidence type="ECO:0000256" key="7">
    <source>
        <dbReference type="ARBA" id="ARBA00047899"/>
    </source>
</evidence>
<dbReference type="STRING" id="33114.A0A2G2V2L6"/>
<dbReference type="GO" id="GO:0005524">
    <property type="term" value="F:ATP binding"/>
    <property type="evidence" value="ECO:0007669"/>
    <property type="project" value="UniProtKB-KW"/>
</dbReference>
<dbReference type="SUPFAM" id="SSF56112">
    <property type="entry name" value="Protein kinase-like (PK-like)"/>
    <property type="match status" value="1"/>
</dbReference>
<dbReference type="PROSITE" id="PS50011">
    <property type="entry name" value="PROTEIN_KINASE_DOM"/>
    <property type="match status" value="1"/>
</dbReference>
<dbReference type="Gene3D" id="1.10.510.10">
    <property type="entry name" value="Transferase(Phosphotransferase) domain 1"/>
    <property type="match status" value="1"/>
</dbReference>
<comment type="catalytic activity">
    <reaction evidence="8">
        <text>L-seryl-[protein] + ATP = O-phospho-L-seryl-[protein] + ADP + H(+)</text>
        <dbReference type="Rhea" id="RHEA:17989"/>
        <dbReference type="Rhea" id="RHEA-COMP:9863"/>
        <dbReference type="Rhea" id="RHEA-COMP:11604"/>
        <dbReference type="ChEBI" id="CHEBI:15378"/>
        <dbReference type="ChEBI" id="CHEBI:29999"/>
        <dbReference type="ChEBI" id="CHEBI:30616"/>
        <dbReference type="ChEBI" id="CHEBI:83421"/>
        <dbReference type="ChEBI" id="CHEBI:456216"/>
        <dbReference type="EC" id="2.7.11.1"/>
    </reaction>
</comment>
<organism evidence="11 12">
    <name type="scientific">Capsicum baccatum</name>
    <name type="common">Peruvian pepper</name>
    <dbReference type="NCBI Taxonomy" id="33114"/>
    <lineage>
        <taxon>Eukaryota</taxon>
        <taxon>Viridiplantae</taxon>
        <taxon>Streptophyta</taxon>
        <taxon>Embryophyta</taxon>
        <taxon>Tracheophyta</taxon>
        <taxon>Spermatophyta</taxon>
        <taxon>Magnoliopsida</taxon>
        <taxon>eudicotyledons</taxon>
        <taxon>Gunneridae</taxon>
        <taxon>Pentapetalae</taxon>
        <taxon>asterids</taxon>
        <taxon>lamiids</taxon>
        <taxon>Solanales</taxon>
        <taxon>Solanaceae</taxon>
        <taxon>Solanoideae</taxon>
        <taxon>Capsiceae</taxon>
        <taxon>Capsicum</taxon>
    </lineage>
</organism>
<evidence type="ECO:0000256" key="4">
    <source>
        <dbReference type="ARBA" id="ARBA00022741"/>
    </source>
</evidence>
<dbReference type="OrthoDB" id="1434453at2759"/>
<accession>A0A2G2V2L6</accession>
<evidence type="ECO:0000256" key="3">
    <source>
        <dbReference type="ARBA" id="ARBA00022679"/>
    </source>
</evidence>
<protein>
    <recommendedName>
        <fullName evidence="1">non-specific serine/threonine protein kinase</fullName>
        <ecNumber evidence="1">2.7.11.1</ecNumber>
    </recommendedName>
</protein>
<proteinExistence type="predicted"/>
<dbReference type="PANTHER" id="PTHR48005">
    <property type="entry name" value="LEUCINE RICH REPEAT KINASE 2"/>
    <property type="match status" value="1"/>
</dbReference>
<feature type="domain" description="Protein kinase" evidence="10">
    <location>
        <begin position="1"/>
        <end position="205"/>
    </location>
</feature>
<reference evidence="11 12" key="1">
    <citation type="journal article" date="2017" name="Genome Biol.">
        <title>New reference genome sequences of hot pepper reveal the massive evolution of plant disease-resistance genes by retroduplication.</title>
        <authorList>
            <person name="Kim S."/>
            <person name="Park J."/>
            <person name="Yeom S.I."/>
            <person name="Kim Y.M."/>
            <person name="Seo E."/>
            <person name="Kim K.T."/>
            <person name="Kim M.S."/>
            <person name="Lee J.M."/>
            <person name="Cheong K."/>
            <person name="Shin H.S."/>
            <person name="Kim S.B."/>
            <person name="Han K."/>
            <person name="Lee J."/>
            <person name="Park M."/>
            <person name="Lee H.A."/>
            <person name="Lee H.Y."/>
            <person name="Lee Y."/>
            <person name="Oh S."/>
            <person name="Lee J.H."/>
            <person name="Choi E."/>
            <person name="Choi E."/>
            <person name="Lee S.E."/>
            <person name="Jeon J."/>
            <person name="Kim H."/>
            <person name="Choi G."/>
            <person name="Song H."/>
            <person name="Lee J."/>
            <person name="Lee S.C."/>
            <person name="Kwon J.K."/>
            <person name="Lee H.Y."/>
            <person name="Koo N."/>
            <person name="Hong Y."/>
            <person name="Kim R.W."/>
            <person name="Kang W.H."/>
            <person name="Huh J.H."/>
            <person name="Kang B.C."/>
            <person name="Yang T.J."/>
            <person name="Lee Y.H."/>
            <person name="Bennetzen J.L."/>
            <person name="Choi D."/>
        </authorList>
    </citation>
    <scope>NUCLEOTIDE SEQUENCE [LARGE SCALE GENOMIC DNA]</scope>
    <source>
        <strain evidence="12">cv. PBC81</strain>
    </source>
</reference>
<feature type="compositionally biased region" description="Polar residues" evidence="9">
    <location>
        <begin position="64"/>
        <end position="76"/>
    </location>
</feature>
<evidence type="ECO:0000256" key="9">
    <source>
        <dbReference type="SAM" id="MobiDB-lite"/>
    </source>
</evidence>
<keyword evidence="5" id="KW-0418">Kinase</keyword>
<sequence>MDTRRMFAGRRRKLKTNLVLMVRQIRGNLNKLLQNGCNKEGNAAGQSNKSTKIRGCASNREVKSGSNDKSNQSKANWNRGLDHSKKECWPKQFITKFFLPHHPTGKDISSSNVLLDSEFEARVSDFGIAKILKPNSSNCTTLAGTYGYVAPGGHGFKHWKQPLVEIQVKAACDTSLWWGLLRTPRIAGPLVHRATLLEGEPWSNW</sequence>
<dbReference type="AlphaFoldDB" id="A0A2G2V2L6"/>
<keyword evidence="6" id="KW-0067">ATP-binding</keyword>
<comment type="catalytic activity">
    <reaction evidence="7">
        <text>L-threonyl-[protein] + ATP = O-phospho-L-threonyl-[protein] + ADP + H(+)</text>
        <dbReference type="Rhea" id="RHEA:46608"/>
        <dbReference type="Rhea" id="RHEA-COMP:11060"/>
        <dbReference type="Rhea" id="RHEA-COMP:11605"/>
        <dbReference type="ChEBI" id="CHEBI:15378"/>
        <dbReference type="ChEBI" id="CHEBI:30013"/>
        <dbReference type="ChEBI" id="CHEBI:30616"/>
        <dbReference type="ChEBI" id="CHEBI:61977"/>
        <dbReference type="ChEBI" id="CHEBI:456216"/>
        <dbReference type="EC" id="2.7.11.1"/>
    </reaction>
</comment>
<evidence type="ECO:0000313" key="11">
    <source>
        <dbReference type="EMBL" id="PHT27215.1"/>
    </source>
</evidence>
<evidence type="ECO:0000256" key="5">
    <source>
        <dbReference type="ARBA" id="ARBA00022777"/>
    </source>
</evidence>
<feature type="region of interest" description="Disordered" evidence="9">
    <location>
        <begin position="40"/>
        <end position="79"/>
    </location>
</feature>
<reference evidence="12" key="2">
    <citation type="journal article" date="2017" name="J. Anim. Genet.">
        <title>Multiple reference genome sequences of hot pepper reveal the massive evolution of plant disease resistance genes by retroduplication.</title>
        <authorList>
            <person name="Kim S."/>
            <person name="Park J."/>
            <person name="Yeom S.-I."/>
            <person name="Kim Y.-M."/>
            <person name="Seo E."/>
            <person name="Kim K.-T."/>
            <person name="Kim M.-S."/>
            <person name="Lee J.M."/>
            <person name="Cheong K."/>
            <person name="Shin H.-S."/>
            <person name="Kim S.-B."/>
            <person name="Han K."/>
            <person name="Lee J."/>
            <person name="Park M."/>
            <person name="Lee H.-A."/>
            <person name="Lee H.-Y."/>
            <person name="Lee Y."/>
            <person name="Oh S."/>
            <person name="Lee J.H."/>
            <person name="Choi E."/>
            <person name="Choi E."/>
            <person name="Lee S.E."/>
            <person name="Jeon J."/>
            <person name="Kim H."/>
            <person name="Choi G."/>
            <person name="Song H."/>
            <person name="Lee J."/>
            <person name="Lee S.-C."/>
            <person name="Kwon J.-K."/>
            <person name="Lee H.-Y."/>
            <person name="Koo N."/>
            <person name="Hong Y."/>
            <person name="Kim R.W."/>
            <person name="Kang W.-H."/>
            <person name="Huh J.H."/>
            <person name="Kang B.-C."/>
            <person name="Yang T.-J."/>
            <person name="Lee Y.-H."/>
            <person name="Bennetzen J.L."/>
            <person name="Choi D."/>
        </authorList>
    </citation>
    <scope>NUCLEOTIDE SEQUENCE [LARGE SCALE GENOMIC DNA]</scope>
    <source>
        <strain evidence="12">cv. PBC81</strain>
    </source>
</reference>
<evidence type="ECO:0000256" key="6">
    <source>
        <dbReference type="ARBA" id="ARBA00022840"/>
    </source>
</evidence>
<dbReference type="GO" id="GO:0004674">
    <property type="term" value="F:protein serine/threonine kinase activity"/>
    <property type="evidence" value="ECO:0007669"/>
    <property type="project" value="UniProtKB-KW"/>
</dbReference>
<gene>
    <name evidence="11" type="ORF">CQW23_33182</name>
</gene>